<dbReference type="PROSITE" id="PS51677">
    <property type="entry name" value="NODB"/>
    <property type="match status" value="1"/>
</dbReference>
<evidence type="ECO:0000313" key="4">
    <source>
        <dbReference type="Proteomes" id="UP000315711"/>
    </source>
</evidence>
<evidence type="ECO:0000259" key="2">
    <source>
        <dbReference type="PROSITE" id="PS51677"/>
    </source>
</evidence>
<dbReference type="InterPro" id="IPR011330">
    <property type="entry name" value="Glyco_hydro/deAcase_b/a-brl"/>
</dbReference>
<keyword evidence="4" id="KW-1185">Reference proteome</keyword>
<dbReference type="InterPro" id="IPR050248">
    <property type="entry name" value="Polysacc_deacetylase_ArnD"/>
</dbReference>
<gene>
    <name evidence="3" type="ORF">IQ10_00826</name>
</gene>
<accession>A0A562QQV7</accession>
<dbReference type="Gene3D" id="3.20.20.370">
    <property type="entry name" value="Glycoside hydrolase/deacetylase"/>
    <property type="match status" value="1"/>
</dbReference>
<feature type="compositionally biased region" description="Basic and acidic residues" evidence="1">
    <location>
        <begin position="44"/>
        <end position="56"/>
    </location>
</feature>
<dbReference type="Proteomes" id="UP000315711">
    <property type="component" value="Unassembled WGS sequence"/>
</dbReference>
<dbReference type="RefSeq" id="WP_144449197.1">
    <property type="nucleotide sequence ID" value="NZ_VLKZ01000002.1"/>
</dbReference>
<proteinExistence type="predicted"/>
<organism evidence="3 4">
    <name type="scientific">Halalkalibacter nanhaiisediminis</name>
    <dbReference type="NCBI Taxonomy" id="688079"/>
    <lineage>
        <taxon>Bacteria</taxon>
        <taxon>Bacillati</taxon>
        <taxon>Bacillota</taxon>
        <taxon>Bacilli</taxon>
        <taxon>Bacillales</taxon>
        <taxon>Bacillaceae</taxon>
        <taxon>Halalkalibacter</taxon>
    </lineage>
</organism>
<dbReference type="EMBL" id="VLKZ01000002">
    <property type="protein sequence ID" value="TWI59114.1"/>
    <property type="molecule type" value="Genomic_DNA"/>
</dbReference>
<dbReference type="AlphaFoldDB" id="A0A562QQV7"/>
<protein>
    <submittedName>
        <fullName evidence="3">Peptidoglycan/xylan/chitin deacetylase (PgdA/CDA1 family)</fullName>
    </submittedName>
</protein>
<dbReference type="Pfam" id="PF01522">
    <property type="entry name" value="Polysacc_deac_1"/>
    <property type="match status" value="1"/>
</dbReference>
<dbReference type="InterPro" id="IPR002509">
    <property type="entry name" value="NODB_dom"/>
</dbReference>
<dbReference type="CDD" id="cd10917">
    <property type="entry name" value="CE4_NodB_like_6s_7s"/>
    <property type="match status" value="1"/>
</dbReference>
<dbReference type="PANTHER" id="PTHR10587">
    <property type="entry name" value="GLYCOSYL TRANSFERASE-RELATED"/>
    <property type="match status" value="1"/>
</dbReference>
<dbReference type="PANTHER" id="PTHR10587:SF125">
    <property type="entry name" value="POLYSACCHARIDE DEACETYLASE YHEN-RELATED"/>
    <property type="match status" value="1"/>
</dbReference>
<name>A0A562QQV7_9BACI</name>
<feature type="domain" description="NodB homology" evidence="2">
    <location>
        <begin position="96"/>
        <end position="280"/>
    </location>
</feature>
<feature type="region of interest" description="Disordered" evidence="1">
    <location>
        <begin position="44"/>
        <end position="69"/>
    </location>
</feature>
<dbReference type="GO" id="GO:0005975">
    <property type="term" value="P:carbohydrate metabolic process"/>
    <property type="evidence" value="ECO:0007669"/>
    <property type="project" value="InterPro"/>
</dbReference>
<dbReference type="OrthoDB" id="9812065at2"/>
<evidence type="ECO:0000313" key="3">
    <source>
        <dbReference type="EMBL" id="TWI59114.1"/>
    </source>
</evidence>
<evidence type="ECO:0000256" key="1">
    <source>
        <dbReference type="SAM" id="MobiDB-lite"/>
    </source>
</evidence>
<dbReference type="GO" id="GO:0016810">
    <property type="term" value="F:hydrolase activity, acting on carbon-nitrogen (but not peptide) bonds"/>
    <property type="evidence" value="ECO:0007669"/>
    <property type="project" value="InterPro"/>
</dbReference>
<comment type="caution">
    <text evidence="3">The sequence shown here is derived from an EMBL/GenBank/DDBJ whole genome shotgun (WGS) entry which is preliminary data.</text>
</comment>
<sequence>MRREILKMLLMSVLLFCVFVNGNTTVLAEEESIGDHLLELWGSKDKKDQPQQREQEIPDPAGGPEYSGRVRQPVSNIILQQKYPNTVVLRGPLTENKVALTFDDGPDPRFTNQVLDVLKEFNVPATFFVLGKRAETYPDIVRRMVKEGHIIGNHTYSHTDLSKAADIETLVREVNQTEDVLVNLIGYRPKLFRAPYGFLYDELVEKLAEMNYTVVGWSADSLDWRELPPEDIAYNVLSNVEPGAIILMHDGGEQEADRTGTIKALRQIIPTLKEQGFEFVTVPDLVNIPYQK</sequence>
<reference evidence="3 4" key="1">
    <citation type="journal article" date="2015" name="Stand. Genomic Sci.">
        <title>Genomic Encyclopedia of Bacterial and Archaeal Type Strains, Phase III: the genomes of soil and plant-associated and newly described type strains.</title>
        <authorList>
            <person name="Whitman W.B."/>
            <person name="Woyke T."/>
            <person name="Klenk H.P."/>
            <person name="Zhou Y."/>
            <person name="Lilburn T.G."/>
            <person name="Beck B.J."/>
            <person name="De Vos P."/>
            <person name="Vandamme P."/>
            <person name="Eisen J.A."/>
            <person name="Garrity G."/>
            <person name="Hugenholtz P."/>
            <person name="Kyrpides N.C."/>
        </authorList>
    </citation>
    <scope>NUCLEOTIDE SEQUENCE [LARGE SCALE GENOMIC DNA]</scope>
    <source>
        <strain evidence="3 4">CGMCC 1.10116</strain>
    </source>
</reference>
<dbReference type="SUPFAM" id="SSF88713">
    <property type="entry name" value="Glycoside hydrolase/deacetylase"/>
    <property type="match status" value="1"/>
</dbReference>